<dbReference type="EMBL" id="PVNG01000018">
    <property type="protein sequence ID" value="PRX60135.1"/>
    <property type="molecule type" value="Genomic_DNA"/>
</dbReference>
<feature type="transmembrane region" description="Helical" evidence="5">
    <location>
        <begin position="131"/>
        <end position="151"/>
    </location>
</feature>
<accession>A0A2T0MPZ2</accession>
<keyword evidence="3 5" id="KW-1133">Transmembrane helix</keyword>
<name>A0A2T0MPZ2_9ACTN</name>
<evidence type="ECO:0000313" key="7">
    <source>
        <dbReference type="EMBL" id="PRX60135.1"/>
    </source>
</evidence>
<keyword evidence="4 5" id="KW-0472">Membrane</keyword>
<comment type="caution">
    <text evidence="7">The sequence shown here is derived from an EMBL/GenBank/DDBJ whole genome shotgun (WGS) entry which is preliminary data.</text>
</comment>
<evidence type="ECO:0000256" key="3">
    <source>
        <dbReference type="ARBA" id="ARBA00022989"/>
    </source>
</evidence>
<dbReference type="UniPathway" id="UPA00895"/>
<organism evidence="7 8">
    <name type="scientific">Nonomuraea fuscirosea</name>
    <dbReference type="NCBI Taxonomy" id="1291556"/>
    <lineage>
        <taxon>Bacteria</taxon>
        <taxon>Bacillati</taxon>
        <taxon>Actinomycetota</taxon>
        <taxon>Actinomycetes</taxon>
        <taxon>Streptosporangiales</taxon>
        <taxon>Streptosporangiaceae</taxon>
        <taxon>Nonomuraea</taxon>
    </lineage>
</organism>
<feature type="transmembrane region" description="Helical" evidence="5">
    <location>
        <begin position="65"/>
        <end position="84"/>
    </location>
</feature>
<evidence type="ECO:0000256" key="2">
    <source>
        <dbReference type="ARBA" id="ARBA00022692"/>
    </source>
</evidence>
<reference evidence="7 8" key="1">
    <citation type="submission" date="2018-03" db="EMBL/GenBank/DDBJ databases">
        <title>Genomic Encyclopedia of Type Strains, Phase III (KMG-III): the genomes of soil and plant-associated and newly described type strains.</title>
        <authorList>
            <person name="Whitman W."/>
        </authorList>
    </citation>
    <scope>NUCLEOTIDE SEQUENCE [LARGE SCALE GENOMIC DNA]</scope>
    <source>
        <strain evidence="7 8">CGMCC 4.7104</strain>
    </source>
</reference>
<comment type="subcellular location">
    <subcellularLocation>
        <location evidence="1">Membrane</location>
        <topology evidence="1">Multi-pass membrane protein</topology>
    </subcellularLocation>
</comment>
<evidence type="ECO:0000256" key="5">
    <source>
        <dbReference type="SAM" id="Phobius"/>
    </source>
</evidence>
<proteinExistence type="predicted"/>
<dbReference type="InterPro" id="IPR009908">
    <property type="entry name" value="Methylamine_util_MauE"/>
</dbReference>
<keyword evidence="8" id="KW-1185">Reference proteome</keyword>
<dbReference type="Pfam" id="PF07291">
    <property type="entry name" value="MauE"/>
    <property type="match status" value="1"/>
</dbReference>
<feature type="transmembrane region" description="Helical" evidence="5">
    <location>
        <begin position="157"/>
        <end position="177"/>
    </location>
</feature>
<gene>
    <name evidence="7" type="ORF">B0I32_118279</name>
</gene>
<dbReference type="GO" id="GO:0030416">
    <property type="term" value="P:methylamine metabolic process"/>
    <property type="evidence" value="ECO:0007669"/>
    <property type="project" value="InterPro"/>
</dbReference>
<feature type="transmembrane region" description="Helical" evidence="5">
    <location>
        <begin position="90"/>
        <end position="110"/>
    </location>
</feature>
<dbReference type="RefSeq" id="WP_106247659.1">
    <property type="nucleotide sequence ID" value="NZ_JBFAIB010000059.1"/>
</dbReference>
<evidence type="ECO:0000256" key="4">
    <source>
        <dbReference type="ARBA" id="ARBA00023136"/>
    </source>
</evidence>
<evidence type="ECO:0000259" key="6">
    <source>
        <dbReference type="Pfam" id="PF07291"/>
    </source>
</evidence>
<protein>
    <submittedName>
        <fullName evidence="7">Methylamine utilization protein MauE</fullName>
    </submittedName>
</protein>
<evidence type="ECO:0000313" key="8">
    <source>
        <dbReference type="Proteomes" id="UP000238312"/>
    </source>
</evidence>
<sequence>MPTFSFVKVLPASTMMSMDAADFAGIACGLLAALFLASGVPKIRRPFGLALALIRFGIVKRVRPGLGRLLGVVEVAAGVAVAVSPVLFPAALAALALLVAFTAVVVRSVLAGQSVECACFGTGETTSWATVARNLVLIAVAAFLAAVPAVPSMEQRISGLLIGGAIACGYLLISTLAELKPFSVRIDG</sequence>
<dbReference type="GO" id="GO:0016020">
    <property type="term" value="C:membrane"/>
    <property type="evidence" value="ECO:0007669"/>
    <property type="project" value="UniProtKB-SubCell"/>
</dbReference>
<evidence type="ECO:0000256" key="1">
    <source>
        <dbReference type="ARBA" id="ARBA00004141"/>
    </source>
</evidence>
<dbReference type="Proteomes" id="UP000238312">
    <property type="component" value="Unassembled WGS sequence"/>
</dbReference>
<dbReference type="AlphaFoldDB" id="A0A2T0MPZ2"/>
<feature type="domain" description="Methylamine utilisation protein MauE" evidence="6">
    <location>
        <begin position="24"/>
        <end position="145"/>
    </location>
</feature>
<keyword evidence="2 5" id="KW-0812">Transmembrane</keyword>
<feature type="transmembrane region" description="Helical" evidence="5">
    <location>
        <begin position="20"/>
        <end position="40"/>
    </location>
</feature>
<dbReference type="OrthoDB" id="5643368at2"/>